<dbReference type="Pfam" id="PF16399">
    <property type="entry name" value="Aquarius_N_1st"/>
    <property type="match status" value="1"/>
</dbReference>
<sequence length="1092" mass="125378">MDKALTDPSIIHQIDANSVQEIINNRNNEDKVDLSQLESNCFLENFYWNFIKTRDTNTWDEIVLFTLLVNRKFTRGFTYSFFDDLLEDQQSKEKFSKLFDFLLSTYQDCENITDCTTVVIFLTHCYESLYNNVVRDNCLKAVSLPLYFALSPNRLKMELSRDKRLAKSWTRLQSKAQDESIKPAKTFLPTLIKQFLGTISNQTDDDPLTNEYTVRVMEFLATLLSQSATRKFLRVLLDDQHLLTHLDDFSNEPYKALIQQLMSYQVDERTGHSSDIMDLHSIKLHSLQRVAFQHFTQPLEQLSMANMKSLSTRSNLETWFNKLELYQLTDLCKKLDLLHDDTTHSSKPFLIKLLVATYAKPDQHAPDSTLPTQTHLWNNVPTTYDGKSYPLWKNTLQYVCMQDYLTRVYQHDRMEQLSQLRRRIENVIISLNPRVNPATNVTKFTNTHVDAMPCNDFKMLHMSDLRMGELVPSSVQAQYTVEGIWESCQVALVTVNTSLRVNQQPDLKLPFCERYGVETIRIARVVRTQDESGTLTTLKNDMMDFEISDTNRKLILELDPHQFILDGSEIYESVNLCIKIPNEWILPPSANLFSAPSWLRDVYLGFGQEMGEPDDSQQDVEMTIPSDANANLNQHLTSSQLQIISECCGKNGLHVIKGLPGTGKSTLVCEIAHLLLDRVLIIVPDDDDCLESILKIFDHSHDDDVVCLPISEEDRQSDLISNYTAHGRLQFKLQDRLDLLQKVNQLANEMKASQYVGVGCEGAQYFYTSFIKNRSNGQPEILQLFEKLSKYRPYEMIRTDKDRQTLVLQQSRIVIATCSRARRLTTLEMNQFGTIIVDNADGVGQRDTLFPDKVNRVILIGDEKSHSLFTNSTLSHFCHADHTLFHRACQLQLSRNVHELTDSTIEENANQHFPGFKYHSQCVHVESYLGTENLKVGQDAINIGEAEYLVAVYMYMRLTGYRSDQICILSPNASQCELIRQIINRRCVGVTFEMDASPRVKCLYQATSFEYGLVSLVDSYHQLGHVNKVLTRRCKGLFVFCNVNRYVNLPQLNKLWRSVFSNGDTLLQLSDGPISDVKEMGNKVHGMLVGNN</sequence>
<dbReference type="InterPro" id="IPR032174">
    <property type="entry name" value="Aquarius_N"/>
</dbReference>
<name>A0AAW2YND3_9EUKA</name>
<dbReference type="Pfam" id="PF13086">
    <property type="entry name" value="AAA_11"/>
    <property type="match status" value="1"/>
</dbReference>
<evidence type="ECO:0000259" key="1">
    <source>
        <dbReference type="Pfam" id="PF13086"/>
    </source>
</evidence>
<dbReference type="SUPFAM" id="SSF52540">
    <property type="entry name" value="P-loop containing nucleoside triphosphate hydrolases"/>
    <property type="match status" value="1"/>
</dbReference>
<evidence type="ECO:0000313" key="4">
    <source>
        <dbReference type="EMBL" id="KAL0478893.1"/>
    </source>
</evidence>
<dbReference type="PANTHER" id="PTHR10887">
    <property type="entry name" value="DNA2/NAM7 HELICASE FAMILY"/>
    <property type="match status" value="1"/>
</dbReference>
<dbReference type="InterPro" id="IPR027417">
    <property type="entry name" value="P-loop_NTPase"/>
</dbReference>
<comment type="caution">
    <text evidence="4">The sequence shown here is derived from an EMBL/GenBank/DDBJ whole genome shotgun (WGS) entry which is preliminary data.</text>
</comment>
<dbReference type="InterPro" id="IPR048966">
    <property type="entry name" value="Aquarius_b-barrel"/>
</dbReference>
<reference evidence="4 5" key="1">
    <citation type="submission" date="2024-03" db="EMBL/GenBank/DDBJ databases">
        <title>The Acrasis kona genome and developmental transcriptomes reveal deep origins of eukaryotic multicellular pathways.</title>
        <authorList>
            <person name="Sheikh S."/>
            <person name="Fu C.-J."/>
            <person name="Brown M.W."/>
            <person name="Baldauf S.L."/>
        </authorList>
    </citation>
    <scope>NUCLEOTIDE SEQUENCE [LARGE SCALE GENOMIC DNA]</scope>
    <source>
        <strain evidence="4 5">ATCC MYA-3509</strain>
    </source>
</reference>
<feature type="domain" description="DNA2/NAM7 helicase helicase" evidence="1">
    <location>
        <begin position="636"/>
        <end position="864"/>
    </location>
</feature>
<dbReference type="InterPro" id="IPR041677">
    <property type="entry name" value="DNA2/NAM7_AAA_11"/>
</dbReference>
<dbReference type="InterPro" id="IPR045055">
    <property type="entry name" value="DNA2/NAM7-like"/>
</dbReference>
<proteinExistence type="predicted"/>
<keyword evidence="5" id="KW-1185">Reference proteome</keyword>
<dbReference type="GO" id="GO:0003729">
    <property type="term" value="F:mRNA binding"/>
    <property type="evidence" value="ECO:0007669"/>
    <property type="project" value="TreeGrafter"/>
</dbReference>
<protein>
    <submittedName>
        <fullName evidence="4">Intron-binding protein aquarius</fullName>
    </submittedName>
</protein>
<dbReference type="Gene3D" id="3.40.50.300">
    <property type="entry name" value="P-loop containing nucleotide triphosphate hydrolases"/>
    <property type="match status" value="2"/>
</dbReference>
<dbReference type="PANTHER" id="PTHR10887:SF5">
    <property type="entry name" value="RNA HELICASE AQUARIUS"/>
    <property type="match status" value="1"/>
</dbReference>
<feature type="domain" description="RNA helicase aquarius beta-barrel" evidence="3">
    <location>
        <begin position="433"/>
        <end position="576"/>
    </location>
</feature>
<dbReference type="GO" id="GO:0071013">
    <property type="term" value="C:catalytic step 2 spliceosome"/>
    <property type="evidence" value="ECO:0007669"/>
    <property type="project" value="TreeGrafter"/>
</dbReference>
<gene>
    <name evidence="4" type="ORF">AKO1_010719</name>
</gene>
<dbReference type="AlphaFoldDB" id="A0AAW2YND3"/>
<organism evidence="4 5">
    <name type="scientific">Acrasis kona</name>
    <dbReference type="NCBI Taxonomy" id="1008807"/>
    <lineage>
        <taxon>Eukaryota</taxon>
        <taxon>Discoba</taxon>
        <taxon>Heterolobosea</taxon>
        <taxon>Tetramitia</taxon>
        <taxon>Eutetramitia</taxon>
        <taxon>Acrasidae</taxon>
        <taxon>Acrasis</taxon>
    </lineage>
</organism>
<evidence type="ECO:0000259" key="3">
    <source>
        <dbReference type="Pfam" id="PF21143"/>
    </source>
</evidence>
<dbReference type="Proteomes" id="UP001431209">
    <property type="component" value="Unassembled WGS sequence"/>
</dbReference>
<evidence type="ECO:0000313" key="5">
    <source>
        <dbReference type="Proteomes" id="UP001431209"/>
    </source>
</evidence>
<evidence type="ECO:0000259" key="2">
    <source>
        <dbReference type="Pfam" id="PF16399"/>
    </source>
</evidence>
<dbReference type="GO" id="GO:0004386">
    <property type="term" value="F:helicase activity"/>
    <property type="evidence" value="ECO:0007669"/>
    <property type="project" value="InterPro"/>
</dbReference>
<accession>A0AAW2YND3</accession>
<dbReference type="EMBL" id="JAOPGA020000476">
    <property type="protein sequence ID" value="KAL0478893.1"/>
    <property type="molecule type" value="Genomic_DNA"/>
</dbReference>
<dbReference type="Pfam" id="PF21143">
    <property type="entry name" value="Aquarius_N_2nd"/>
    <property type="match status" value="1"/>
</dbReference>
<feature type="domain" description="RNA helicase aquarius N-terminal" evidence="2">
    <location>
        <begin position="17"/>
        <end position="360"/>
    </location>
</feature>